<protein>
    <recommendedName>
        <fullName evidence="5">Purine nucleoside phosphorylase</fullName>
        <ecNumber evidence="5">2.4.2.1</ecNumber>
    </recommendedName>
    <alternativeName>
        <fullName evidence="5">Inosine-guanosine phosphorylase</fullName>
    </alternativeName>
</protein>
<proteinExistence type="inferred from homology"/>
<dbReference type="GO" id="GO:0005737">
    <property type="term" value="C:cytoplasm"/>
    <property type="evidence" value="ECO:0007669"/>
    <property type="project" value="TreeGrafter"/>
</dbReference>
<dbReference type="PIRSF" id="PIRSF000477">
    <property type="entry name" value="PurNPase"/>
    <property type="match status" value="1"/>
</dbReference>
<dbReference type="InterPro" id="IPR035994">
    <property type="entry name" value="Nucleoside_phosphorylase_sf"/>
</dbReference>
<dbReference type="GO" id="GO:0004731">
    <property type="term" value="F:purine-nucleoside phosphorylase activity"/>
    <property type="evidence" value="ECO:0007669"/>
    <property type="project" value="UniProtKB-EC"/>
</dbReference>
<name>A0A5K7ZX88_9BACT</name>
<dbReference type="CDD" id="cd09009">
    <property type="entry name" value="PNP-EcPNPII_like"/>
    <property type="match status" value="1"/>
</dbReference>
<dbReference type="RefSeq" id="WP_155324564.1">
    <property type="nucleotide sequence ID" value="NZ_AP021876.1"/>
</dbReference>
<evidence type="ECO:0000256" key="3">
    <source>
        <dbReference type="ARBA" id="ARBA00022676"/>
    </source>
</evidence>
<dbReference type="NCBIfam" id="TIGR01700">
    <property type="entry name" value="PNPH"/>
    <property type="match status" value="1"/>
</dbReference>
<dbReference type="UniPathway" id="UPA00606"/>
<dbReference type="Gene3D" id="3.40.50.1580">
    <property type="entry name" value="Nucleoside phosphorylase domain"/>
    <property type="match status" value="1"/>
</dbReference>
<organism evidence="7 8">
    <name type="scientific">Desulfosarcina ovata subsp. sediminis</name>
    <dbReference type="NCBI Taxonomy" id="885957"/>
    <lineage>
        <taxon>Bacteria</taxon>
        <taxon>Pseudomonadati</taxon>
        <taxon>Thermodesulfobacteriota</taxon>
        <taxon>Desulfobacteria</taxon>
        <taxon>Desulfobacterales</taxon>
        <taxon>Desulfosarcinaceae</taxon>
        <taxon>Desulfosarcina</taxon>
    </lineage>
</organism>
<dbReference type="PANTHER" id="PTHR11904">
    <property type="entry name" value="METHYLTHIOADENOSINE/PURINE NUCLEOSIDE PHOSPHORYLASE"/>
    <property type="match status" value="1"/>
</dbReference>
<evidence type="ECO:0000313" key="7">
    <source>
        <dbReference type="EMBL" id="BBO84731.1"/>
    </source>
</evidence>
<sequence length="279" mass="29547">MNPLIENIREAVSFVQSKLSFAPLTGIITGTGLGDAVGPLEGAVTLDYGEIPHFPVSTVVSHSGRLMAGTLAGHPLVVMQGRFHLYEGYTPVQVTFPVRVMQALGVRDLILSNAAGGMNPAFSQGDLMVIRDHINLTGENPLIGPNPDTWGPRFPDMTAAYDLTLIKRCRRAADRLGIVLKSGVYAGLKGPSLETPAEIRFLKTIGADAVGLSTVMETIAAVHAGMRVLGISTITNINDPDRPQPASVEAIVAVANQAAPHLKRLIERVVAEIHGVAAL</sequence>
<comment type="function">
    <text evidence="5">The purine nucleoside phosphorylases catalyze the phosphorolytic breakdown of the N-glycosidic bond in the beta-(deoxy)ribonucleoside molecules, with the formation of the corresponding free purine bases and pentose-1-phosphate.</text>
</comment>
<dbReference type="InterPro" id="IPR011268">
    <property type="entry name" value="Purine_phosphorylase"/>
</dbReference>
<evidence type="ECO:0000259" key="6">
    <source>
        <dbReference type="Pfam" id="PF01048"/>
    </source>
</evidence>
<dbReference type="KEGG" id="dov:DSCO28_52970"/>
<evidence type="ECO:0000313" key="8">
    <source>
        <dbReference type="Proteomes" id="UP000425960"/>
    </source>
</evidence>
<evidence type="ECO:0000256" key="1">
    <source>
        <dbReference type="ARBA" id="ARBA00005058"/>
    </source>
</evidence>
<dbReference type="NCBIfam" id="TIGR01697">
    <property type="entry name" value="PNPH-PUNA-XAPA"/>
    <property type="match status" value="1"/>
</dbReference>
<dbReference type="NCBIfam" id="NF006054">
    <property type="entry name" value="PRK08202.1"/>
    <property type="match status" value="1"/>
</dbReference>
<feature type="domain" description="Nucleoside phosphorylase" evidence="6">
    <location>
        <begin position="26"/>
        <end position="271"/>
    </location>
</feature>
<evidence type="ECO:0000256" key="5">
    <source>
        <dbReference type="PIRNR" id="PIRNR000477"/>
    </source>
</evidence>
<dbReference type="PANTHER" id="PTHR11904:SF9">
    <property type="entry name" value="PURINE NUCLEOSIDE PHOSPHORYLASE-RELATED"/>
    <property type="match status" value="1"/>
</dbReference>
<accession>A0A5K7ZX88</accession>
<dbReference type="EC" id="2.4.2.1" evidence="5"/>
<reference evidence="7 8" key="1">
    <citation type="submission" date="2019-11" db="EMBL/GenBank/DDBJ databases">
        <title>Comparative genomics of hydrocarbon-degrading Desulfosarcina strains.</title>
        <authorList>
            <person name="Watanabe M."/>
            <person name="Kojima H."/>
            <person name="Fukui M."/>
        </authorList>
    </citation>
    <scope>NUCLEOTIDE SEQUENCE [LARGE SCALE GENOMIC DNA]</scope>
    <source>
        <strain evidence="7 8">28bB2T</strain>
    </source>
</reference>
<comment type="pathway">
    <text evidence="1 5">Purine metabolism; purine nucleoside salvage.</text>
</comment>
<comment type="similarity">
    <text evidence="2 5">Belongs to the PNP/MTAP phosphorylase family.</text>
</comment>
<dbReference type="InterPro" id="IPR000845">
    <property type="entry name" value="Nucleoside_phosphorylase_d"/>
</dbReference>
<dbReference type="EMBL" id="AP021876">
    <property type="protein sequence ID" value="BBO84731.1"/>
    <property type="molecule type" value="Genomic_DNA"/>
</dbReference>
<dbReference type="GO" id="GO:0009116">
    <property type="term" value="P:nucleoside metabolic process"/>
    <property type="evidence" value="ECO:0007669"/>
    <property type="project" value="InterPro"/>
</dbReference>
<dbReference type="SUPFAM" id="SSF53167">
    <property type="entry name" value="Purine and uridine phosphorylases"/>
    <property type="match status" value="1"/>
</dbReference>
<dbReference type="InterPro" id="IPR011270">
    <property type="entry name" value="Pur_Nuc_Pase_Ino/Guo-sp"/>
</dbReference>
<dbReference type="AlphaFoldDB" id="A0A5K7ZX88"/>
<keyword evidence="4 5" id="KW-0808">Transferase</keyword>
<dbReference type="Proteomes" id="UP000425960">
    <property type="component" value="Chromosome"/>
</dbReference>
<evidence type="ECO:0000256" key="2">
    <source>
        <dbReference type="ARBA" id="ARBA00006751"/>
    </source>
</evidence>
<dbReference type="Pfam" id="PF01048">
    <property type="entry name" value="PNP_UDP_1"/>
    <property type="match status" value="1"/>
</dbReference>
<evidence type="ECO:0000256" key="4">
    <source>
        <dbReference type="ARBA" id="ARBA00022679"/>
    </source>
</evidence>
<keyword evidence="3 5" id="KW-0328">Glycosyltransferase</keyword>
<gene>
    <name evidence="7" type="primary">deoD</name>
    <name evidence="7" type="ORF">DSCO28_52970</name>
</gene>